<dbReference type="Proteomes" id="UP000253099">
    <property type="component" value="Unassembled WGS sequence"/>
</dbReference>
<dbReference type="InterPro" id="IPR012340">
    <property type="entry name" value="NA-bd_OB-fold"/>
</dbReference>
<evidence type="ECO:0000256" key="1">
    <source>
        <dbReference type="ARBA" id="ARBA00022555"/>
    </source>
</evidence>
<proteinExistence type="predicted"/>
<evidence type="ECO:0000313" key="6">
    <source>
        <dbReference type="Proteomes" id="UP000253099"/>
    </source>
</evidence>
<evidence type="ECO:0000256" key="2">
    <source>
        <dbReference type="ARBA" id="ARBA00022884"/>
    </source>
</evidence>
<gene>
    <name evidence="5" type="ORF">ALNOE001_02560</name>
</gene>
<dbReference type="InterPro" id="IPR002547">
    <property type="entry name" value="tRNA-bd_dom"/>
</dbReference>
<accession>A0A366MFH2</accession>
<keyword evidence="2 3" id="KW-0694">RNA-binding</keyword>
<reference evidence="5 6" key="1">
    <citation type="submission" date="2018-06" db="EMBL/GenBank/DDBJ databases">
        <title>Genomic insight into two independent archaeal endosymbiosis events.</title>
        <authorList>
            <person name="Lind A.E."/>
            <person name="Lewis W.H."/>
            <person name="Spang A."/>
            <person name="Guy L."/>
            <person name="Embley M.T."/>
            <person name="Ettema T.J.G."/>
        </authorList>
    </citation>
    <scope>NUCLEOTIDE SEQUENCE [LARGE SCALE GENOMIC DNA]</scope>
    <source>
        <strain evidence="5">NOE</strain>
    </source>
</reference>
<evidence type="ECO:0000313" key="5">
    <source>
        <dbReference type="EMBL" id="RBQ24334.1"/>
    </source>
</evidence>
<name>A0A366MFH2_9EURY</name>
<evidence type="ECO:0000256" key="3">
    <source>
        <dbReference type="PROSITE-ProRule" id="PRU00209"/>
    </source>
</evidence>
<evidence type="ECO:0000259" key="4">
    <source>
        <dbReference type="PROSITE" id="PS50886"/>
    </source>
</evidence>
<organism evidence="5 6">
    <name type="scientific">Candidatus Methanobinarius endosymbioticus</name>
    <dbReference type="NCBI Taxonomy" id="2006182"/>
    <lineage>
        <taxon>Archaea</taxon>
        <taxon>Methanobacteriati</taxon>
        <taxon>Methanobacteriota</taxon>
        <taxon>Methanomada group</taxon>
        <taxon>Methanobacteria</taxon>
        <taxon>Methanobacteriales</taxon>
        <taxon>Methanobacteriaceae</taxon>
        <taxon>Candidatus Methanobinarius</taxon>
    </lineage>
</organism>
<dbReference type="Gene3D" id="2.40.50.140">
    <property type="entry name" value="Nucleic acid-binding proteins"/>
    <property type="match status" value="1"/>
</dbReference>
<dbReference type="AlphaFoldDB" id="A0A366MFH2"/>
<dbReference type="SUPFAM" id="SSF50249">
    <property type="entry name" value="Nucleic acid-binding proteins"/>
    <property type="match status" value="1"/>
</dbReference>
<dbReference type="EMBL" id="NIZT01000005">
    <property type="protein sequence ID" value="RBQ24334.1"/>
    <property type="molecule type" value="Genomic_DNA"/>
</dbReference>
<keyword evidence="6" id="KW-1185">Reference proteome</keyword>
<protein>
    <recommendedName>
        <fullName evidence="4">tRNA-binding domain-containing protein</fullName>
    </recommendedName>
</protein>
<feature type="domain" description="TRNA-binding" evidence="4">
    <location>
        <begin position="1"/>
        <end position="42"/>
    </location>
</feature>
<dbReference type="PROSITE" id="PS50886">
    <property type="entry name" value="TRBD"/>
    <property type="match status" value="1"/>
</dbReference>
<sequence length="42" mass="4471">MVVLFNLPPTKLFGVKSEGMVFASDSAALLSPDECEIGEKIS</sequence>
<dbReference type="GO" id="GO:0000049">
    <property type="term" value="F:tRNA binding"/>
    <property type="evidence" value="ECO:0007669"/>
    <property type="project" value="UniProtKB-UniRule"/>
</dbReference>
<comment type="caution">
    <text evidence="5">The sequence shown here is derived from an EMBL/GenBank/DDBJ whole genome shotgun (WGS) entry which is preliminary data.</text>
</comment>
<keyword evidence="1 3" id="KW-0820">tRNA-binding</keyword>